<feature type="transmembrane region" description="Helical" evidence="8">
    <location>
        <begin position="718"/>
        <end position="737"/>
    </location>
</feature>
<evidence type="ECO:0000256" key="8">
    <source>
        <dbReference type="RuleBase" id="RU362081"/>
    </source>
</evidence>
<dbReference type="SUPFAM" id="SSF81653">
    <property type="entry name" value="Calcium ATPase, transduction domain A"/>
    <property type="match status" value="1"/>
</dbReference>
<dbReference type="InterPro" id="IPR017969">
    <property type="entry name" value="Heavy-metal-associated_CS"/>
</dbReference>
<dbReference type="InterPro" id="IPR001757">
    <property type="entry name" value="P_typ_ATPase"/>
</dbReference>
<evidence type="ECO:0000256" key="6">
    <source>
        <dbReference type="ARBA" id="ARBA00022989"/>
    </source>
</evidence>
<comment type="subcellular location">
    <subcellularLocation>
        <location evidence="8">Cell membrane</location>
    </subcellularLocation>
    <subcellularLocation>
        <location evidence="1">Membrane</location>
    </subcellularLocation>
</comment>
<keyword evidence="3 8" id="KW-0812">Transmembrane</keyword>
<keyword evidence="5" id="KW-1278">Translocase</keyword>
<dbReference type="Gene3D" id="3.30.70.100">
    <property type="match status" value="1"/>
</dbReference>
<dbReference type="Gene3D" id="3.40.50.1000">
    <property type="entry name" value="HAD superfamily/HAD-like"/>
    <property type="match status" value="1"/>
</dbReference>
<dbReference type="InterPro" id="IPR023214">
    <property type="entry name" value="HAD_sf"/>
</dbReference>
<accession>A0ABS4R7N2</accession>
<evidence type="ECO:0000256" key="2">
    <source>
        <dbReference type="ARBA" id="ARBA00006024"/>
    </source>
</evidence>
<dbReference type="PROSITE" id="PS01047">
    <property type="entry name" value="HMA_1"/>
    <property type="match status" value="1"/>
</dbReference>
<dbReference type="InterPro" id="IPR008250">
    <property type="entry name" value="ATPase_P-typ_transduc_dom_A_sf"/>
</dbReference>
<evidence type="ECO:0000313" key="12">
    <source>
        <dbReference type="Proteomes" id="UP000730739"/>
    </source>
</evidence>
<feature type="transmembrane region" description="Helical" evidence="8">
    <location>
        <begin position="125"/>
        <end position="145"/>
    </location>
</feature>
<dbReference type="NCBIfam" id="TIGR01511">
    <property type="entry name" value="ATPase-IB1_Cu"/>
    <property type="match status" value="1"/>
</dbReference>
<gene>
    <name evidence="11" type="ORF">J2Z31_005447</name>
</gene>
<dbReference type="SUPFAM" id="SSF55008">
    <property type="entry name" value="HMA, heavy metal-associated domain"/>
    <property type="match status" value="1"/>
</dbReference>
<keyword evidence="8" id="KW-1003">Cell membrane</keyword>
<dbReference type="Gene3D" id="2.70.150.10">
    <property type="entry name" value="Calcium-transporting ATPase, cytoplasmic transduction domain A"/>
    <property type="match status" value="1"/>
</dbReference>
<dbReference type="EMBL" id="JAGILA010000010">
    <property type="protein sequence ID" value="MBP2238906.1"/>
    <property type="molecule type" value="Genomic_DNA"/>
</dbReference>
<feature type="region of interest" description="Disordered" evidence="9">
    <location>
        <begin position="767"/>
        <end position="790"/>
    </location>
</feature>
<dbReference type="InterPro" id="IPR006121">
    <property type="entry name" value="HMA_dom"/>
</dbReference>
<dbReference type="InterPro" id="IPR018303">
    <property type="entry name" value="ATPase_P-typ_P_site"/>
</dbReference>
<dbReference type="PRINTS" id="PR00119">
    <property type="entry name" value="CATATPASE"/>
</dbReference>
<keyword evidence="6 8" id="KW-1133">Transmembrane helix</keyword>
<organism evidence="11 12">
    <name type="scientific">Sinorhizobium kostiense</name>
    <dbReference type="NCBI Taxonomy" id="76747"/>
    <lineage>
        <taxon>Bacteria</taxon>
        <taxon>Pseudomonadati</taxon>
        <taxon>Pseudomonadota</taxon>
        <taxon>Alphaproteobacteria</taxon>
        <taxon>Hyphomicrobiales</taxon>
        <taxon>Rhizobiaceae</taxon>
        <taxon>Sinorhizobium/Ensifer group</taxon>
        <taxon>Sinorhizobium</taxon>
    </lineage>
</organism>
<keyword evidence="7 8" id="KW-0472">Membrane</keyword>
<proteinExistence type="inferred from homology"/>
<evidence type="ECO:0000259" key="10">
    <source>
        <dbReference type="PROSITE" id="PS50846"/>
    </source>
</evidence>
<dbReference type="PROSITE" id="PS00154">
    <property type="entry name" value="ATPASE_E1_E2"/>
    <property type="match status" value="1"/>
</dbReference>
<keyword evidence="8" id="KW-0067">ATP-binding</keyword>
<dbReference type="PANTHER" id="PTHR46594">
    <property type="entry name" value="P-TYPE CATION-TRANSPORTING ATPASE"/>
    <property type="match status" value="1"/>
</dbReference>
<keyword evidence="8" id="KW-0547">Nucleotide-binding</keyword>
<feature type="transmembrane region" description="Helical" evidence="8">
    <location>
        <begin position="371"/>
        <end position="393"/>
    </location>
</feature>
<dbReference type="InterPro" id="IPR059000">
    <property type="entry name" value="ATPase_P-type_domA"/>
</dbReference>
<keyword evidence="12" id="KW-1185">Reference proteome</keyword>
<dbReference type="Gene3D" id="1.20.1110.10">
    <property type="entry name" value="Calcium-transporting ATPase, transmembrane domain"/>
    <property type="match status" value="1"/>
</dbReference>
<dbReference type="NCBIfam" id="TIGR01512">
    <property type="entry name" value="ATPase-IB2_Cd"/>
    <property type="match status" value="1"/>
</dbReference>
<dbReference type="InterPro" id="IPR023298">
    <property type="entry name" value="ATPase_P-typ_TM_dom_sf"/>
</dbReference>
<dbReference type="SUPFAM" id="SSF56784">
    <property type="entry name" value="HAD-like"/>
    <property type="match status" value="1"/>
</dbReference>
<dbReference type="InterPro" id="IPR027256">
    <property type="entry name" value="P-typ_ATPase_IB"/>
</dbReference>
<feature type="transmembrane region" description="Helical" evidence="8">
    <location>
        <begin position="218"/>
        <end position="236"/>
    </location>
</feature>
<keyword evidence="4 8" id="KW-0479">Metal-binding</keyword>
<evidence type="ECO:0000313" key="11">
    <source>
        <dbReference type="EMBL" id="MBP2238906.1"/>
    </source>
</evidence>
<comment type="caution">
    <text evidence="11">The sequence shown here is derived from an EMBL/GenBank/DDBJ whole genome shotgun (WGS) entry which is preliminary data.</text>
</comment>
<name>A0ABS4R7N2_9HYPH</name>
<feature type="transmembrane region" description="Helical" evidence="8">
    <location>
        <begin position="157"/>
        <end position="178"/>
    </location>
</feature>
<evidence type="ECO:0000256" key="7">
    <source>
        <dbReference type="ARBA" id="ARBA00023136"/>
    </source>
</evidence>
<sequence length="790" mass="83488">MSCCAATIGIASVEDGAGQRQTASEELWLASRALGNGLRQTDLSVPGVHCGACISTIESALRVRPEIERARVNLSSRRVSIVWKEEVDGRRSDPGAFVRAIGEQGYETHLFTPGEEEGDVLLKQLIRAVAVSGFAAVNIMLLSVSVWSGADAATRDLFHWISALIAGPALIYAGRFFYQSAWNTLRHGRTNMDVPIALAVTLSYGMSLYETIAHGEHAWFDASVTLLFFLLTGRTLDHMMRGRARSAISGLARLSPRGATVVHPGGSREYRAIEEIKAGEQLMIAAGERIPVDGRVLSGASDLDRSVVNGESAPAPVAAGDGVQAGTLNLTGPLLLEATASARHSFLAEIMGLMEAAEGGRARYRRIADRVASYYSPAVHLLALLSFIGWMLVEGDVRHAMLIAVAVLIITCPCALGLAVPVVQVVAAGRLFQGGVMVKDGSAMERLAEIDMVLFDKTGTLTVGEPRLVNACEVAPKALAIAAALAAHSRHPIAVALQKASAAAPPLAGDVREIPGAGIEARTKDGVYRLGSRVFTCGADGATNGQSEAILSLDGRELACLRFEDRLRPAARESIEALHGQGLETAILSGDRGPVVAEIGRRLGIGTWRAELSPRGKVEACTAAAGGRRALMVGDGINDAPALRAAHVSMAPATAADVGRQAADFVFMHQPLTAVPFAIETSRQASRLIRQNFALAIGYNLIAVPIAILGYATPLVAAVAMSTSSLIVVTNALRLASTASTNAFDRMEPVACPRPLGSDDEHACLSHSDRALSRRPRPRRVPLGTEERAI</sequence>
<dbReference type="Pfam" id="PF00702">
    <property type="entry name" value="Hydrolase"/>
    <property type="match status" value="1"/>
</dbReference>
<dbReference type="CDD" id="cd02092">
    <property type="entry name" value="P-type_ATPase_FixI-like"/>
    <property type="match status" value="1"/>
</dbReference>
<feature type="transmembrane region" description="Helical" evidence="8">
    <location>
        <begin position="399"/>
        <end position="423"/>
    </location>
</feature>
<dbReference type="SUPFAM" id="SSF81665">
    <property type="entry name" value="Calcium ATPase, transmembrane domain M"/>
    <property type="match status" value="1"/>
</dbReference>
<evidence type="ECO:0000256" key="5">
    <source>
        <dbReference type="ARBA" id="ARBA00022967"/>
    </source>
</evidence>
<feature type="transmembrane region" description="Helical" evidence="8">
    <location>
        <begin position="693"/>
        <end position="712"/>
    </location>
</feature>
<dbReference type="InterPro" id="IPR023299">
    <property type="entry name" value="ATPase_P-typ_cyto_dom_N"/>
</dbReference>
<dbReference type="NCBIfam" id="TIGR01494">
    <property type="entry name" value="ATPase_P-type"/>
    <property type="match status" value="1"/>
</dbReference>
<dbReference type="Gene3D" id="3.40.1110.10">
    <property type="entry name" value="Calcium-transporting ATPase, cytoplasmic domain N"/>
    <property type="match status" value="1"/>
</dbReference>
<feature type="domain" description="HMA" evidence="10">
    <location>
        <begin position="39"/>
        <end position="109"/>
    </location>
</feature>
<dbReference type="CDD" id="cd00371">
    <property type="entry name" value="HMA"/>
    <property type="match status" value="1"/>
</dbReference>
<evidence type="ECO:0000256" key="3">
    <source>
        <dbReference type="ARBA" id="ARBA00022692"/>
    </source>
</evidence>
<dbReference type="PROSITE" id="PS50846">
    <property type="entry name" value="HMA_2"/>
    <property type="match status" value="1"/>
</dbReference>
<reference evidence="11 12" key="1">
    <citation type="submission" date="2021-03" db="EMBL/GenBank/DDBJ databases">
        <title>Genomic Encyclopedia of Type Strains, Phase IV (KMG-IV): sequencing the most valuable type-strain genomes for metagenomic binning, comparative biology and taxonomic classification.</title>
        <authorList>
            <person name="Goeker M."/>
        </authorList>
    </citation>
    <scope>NUCLEOTIDE SEQUENCE [LARGE SCALE GENOMIC DNA]</scope>
    <source>
        <strain evidence="11 12">DSM 13372</strain>
    </source>
</reference>
<feature type="transmembrane region" description="Helical" evidence="8">
    <location>
        <begin position="190"/>
        <end position="212"/>
    </location>
</feature>
<protein>
    <submittedName>
        <fullName evidence="11">Cu2+-exporting ATPase</fullName>
    </submittedName>
</protein>
<comment type="similarity">
    <text evidence="2 8">Belongs to the cation transport ATPase (P-type) (TC 3.A.3) family. Type IB subfamily.</text>
</comment>
<evidence type="ECO:0000256" key="1">
    <source>
        <dbReference type="ARBA" id="ARBA00004370"/>
    </source>
</evidence>
<dbReference type="InterPro" id="IPR036412">
    <property type="entry name" value="HAD-like_sf"/>
</dbReference>
<dbReference type="Pfam" id="PF00122">
    <property type="entry name" value="E1-E2_ATPase"/>
    <property type="match status" value="1"/>
</dbReference>
<dbReference type="NCBIfam" id="TIGR01525">
    <property type="entry name" value="ATPase-IB_hvy"/>
    <property type="match status" value="1"/>
</dbReference>
<evidence type="ECO:0000256" key="9">
    <source>
        <dbReference type="SAM" id="MobiDB-lite"/>
    </source>
</evidence>
<dbReference type="Pfam" id="PF00403">
    <property type="entry name" value="HMA"/>
    <property type="match status" value="1"/>
</dbReference>
<evidence type="ECO:0000256" key="4">
    <source>
        <dbReference type="ARBA" id="ARBA00022723"/>
    </source>
</evidence>
<dbReference type="PANTHER" id="PTHR46594:SF4">
    <property type="entry name" value="P-TYPE CATION-TRANSPORTING ATPASE"/>
    <property type="match status" value="1"/>
</dbReference>
<dbReference type="InterPro" id="IPR036163">
    <property type="entry name" value="HMA_dom_sf"/>
</dbReference>
<dbReference type="Proteomes" id="UP000730739">
    <property type="component" value="Unassembled WGS sequence"/>
</dbReference>